<gene>
    <name evidence="1" type="ORF">Vadar_031330</name>
</gene>
<comment type="caution">
    <text evidence="1">The sequence shown here is derived from an EMBL/GenBank/DDBJ whole genome shotgun (WGS) entry which is preliminary data.</text>
</comment>
<dbReference type="EMBL" id="CM037152">
    <property type="protein sequence ID" value="KAH7835942.1"/>
    <property type="molecule type" value="Genomic_DNA"/>
</dbReference>
<evidence type="ECO:0000313" key="2">
    <source>
        <dbReference type="Proteomes" id="UP000828048"/>
    </source>
</evidence>
<evidence type="ECO:0000313" key="1">
    <source>
        <dbReference type="EMBL" id="KAH7835942.1"/>
    </source>
</evidence>
<proteinExistence type="predicted"/>
<protein>
    <submittedName>
        <fullName evidence="1">Uncharacterized protein</fullName>
    </submittedName>
</protein>
<name>A0ACB7X5E4_9ERIC</name>
<dbReference type="Proteomes" id="UP000828048">
    <property type="component" value="Chromosome 2"/>
</dbReference>
<reference evidence="1 2" key="1">
    <citation type="journal article" date="2021" name="Hortic Res">
        <title>High-quality reference genome and annotation aids understanding of berry development for evergreen blueberry (Vaccinium darrowii).</title>
        <authorList>
            <person name="Yu J."/>
            <person name="Hulse-Kemp A.M."/>
            <person name="Babiker E."/>
            <person name="Staton M."/>
        </authorList>
    </citation>
    <scope>NUCLEOTIDE SEQUENCE [LARGE SCALE GENOMIC DNA]</scope>
    <source>
        <strain evidence="2">cv. NJ 8807/NJ 8810</strain>
        <tissue evidence="1">Young leaf</tissue>
    </source>
</reference>
<organism evidence="1 2">
    <name type="scientific">Vaccinium darrowii</name>
    <dbReference type="NCBI Taxonomy" id="229202"/>
    <lineage>
        <taxon>Eukaryota</taxon>
        <taxon>Viridiplantae</taxon>
        <taxon>Streptophyta</taxon>
        <taxon>Embryophyta</taxon>
        <taxon>Tracheophyta</taxon>
        <taxon>Spermatophyta</taxon>
        <taxon>Magnoliopsida</taxon>
        <taxon>eudicotyledons</taxon>
        <taxon>Gunneridae</taxon>
        <taxon>Pentapetalae</taxon>
        <taxon>asterids</taxon>
        <taxon>Ericales</taxon>
        <taxon>Ericaceae</taxon>
        <taxon>Vaccinioideae</taxon>
        <taxon>Vaccinieae</taxon>
        <taxon>Vaccinium</taxon>
    </lineage>
</organism>
<keyword evidence="2" id="KW-1185">Reference proteome</keyword>
<accession>A0ACB7X5E4</accession>
<sequence length="118" mass="12802">MTGYLTIVLLFFCVAVVSAVSPTQSLCRVPAGECGYGSCTGKACPDLYPGYKSQWPELKGVSAVAAKNIIERDNPFVKAWIYPEDFLFTSIICSKRVILLTPTNDCPNGRVTNSPYVG</sequence>